<dbReference type="EMBL" id="VTEQ01000002">
    <property type="protein sequence ID" value="TYS54721.1"/>
    <property type="molecule type" value="Genomic_DNA"/>
</dbReference>
<sequence>MNITNRTKDAFEKAPHSILGYRVDRDENKKTYSINPEYKHIIQALYTDCLAAKNSQDLIALFLRYEKQFGRTEADVLNILVRPFYAGYFKMHGEFQRLEYVPPIITLDVFKKVQNHLQNLIPNLNLNSLTNSKMPLYVPKCHVCCEPLLSGLGMDTIAKNLTAEQIPTPS</sequence>
<protein>
    <recommendedName>
        <fullName evidence="1">Recombinase domain-containing protein</fullName>
    </recommendedName>
</protein>
<organism evidence="2 3">
    <name type="scientific">Rossellomorea marisflavi</name>
    <dbReference type="NCBI Taxonomy" id="189381"/>
    <lineage>
        <taxon>Bacteria</taxon>
        <taxon>Bacillati</taxon>
        <taxon>Bacillota</taxon>
        <taxon>Bacilli</taxon>
        <taxon>Bacillales</taxon>
        <taxon>Bacillaceae</taxon>
        <taxon>Rossellomorea</taxon>
    </lineage>
</organism>
<reference evidence="2 3" key="1">
    <citation type="submission" date="2019-08" db="EMBL/GenBank/DDBJ databases">
        <title>Bacillus genomes from the desert of Cuatro Cienegas, Coahuila.</title>
        <authorList>
            <person name="Olmedo-Alvarez G."/>
        </authorList>
    </citation>
    <scope>NUCLEOTIDE SEQUENCE [LARGE SCALE GENOMIC DNA]</scope>
    <source>
        <strain evidence="2 3">CH108_3D</strain>
    </source>
</reference>
<evidence type="ECO:0000313" key="2">
    <source>
        <dbReference type="EMBL" id="TYS54721.1"/>
    </source>
</evidence>
<dbReference type="Proteomes" id="UP000322997">
    <property type="component" value="Unassembled WGS sequence"/>
</dbReference>
<dbReference type="InterPro" id="IPR011109">
    <property type="entry name" value="DNA_bind_recombinase_dom"/>
</dbReference>
<evidence type="ECO:0000313" key="3">
    <source>
        <dbReference type="Proteomes" id="UP000322997"/>
    </source>
</evidence>
<dbReference type="AlphaFoldDB" id="A0A5D4RWJ1"/>
<dbReference type="GO" id="GO:0000150">
    <property type="term" value="F:DNA strand exchange activity"/>
    <property type="evidence" value="ECO:0007669"/>
    <property type="project" value="InterPro"/>
</dbReference>
<accession>A0A5D4RWJ1</accession>
<evidence type="ECO:0000259" key="1">
    <source>
        <dbReference type="PROSITE" id="PS51737"/>
    </source>
</evidence>
<feature type="domain" description="Recombinase" evidence="1">
    <location>
        <begin position="18"/>
        <end position="123"/>
    </location>
</feature>
<proteinExistence type="predicted"/>
<dbReference type="GO" id="GO:0003677">
    <property type="term" value="F:DNA binding"/>
    <property type="evidence" value="ECO:0007669"/>
    <property type="project" value="InterPro"/>
</dbReference>
<gene>
    <name evidence="2" type="ORF">FZC83_07170</name>
</gene>
<dbReference type="RefSeq" id="WP_148984859.1">
    <property type="nucleotide sequence ID" value="NZ_JBNILK010000003.1"/>
</dbReference>
<comment type="caution">
    <text evidence="2">The sequence shown here is derived from an EMBL/GenBank/DDBJ whole genome shotgun (WGS) entry which is preliminary data.</text>
</comment>
<dbReference type="InterPro" id="IPR038109">
    <property type="entry name" value="DNA_bind_recomb_sf"/>
</dbReference>
<dbReference type="PROSITE" id="PS51737">
    <property type="entry name" value="RECOMBINASE_DNA_BIND"/>
    <property type="match status" value="1"/>
</dbReference>
<name>A0A5D4RWJ1_9BACI</name>
<dbReference type="Pfam" id="PF07508">
    <property type="entry name" value="Recombinase"/>
    <property type="match status" value="1"/>
</dbReference>
<dbReference type="Gene3D" id="3.90.1750.20">
    <property type="entry name" value="Putative Large Serine Recombinase, Chain B, Domain 2"/>
    <property type="match status" value="1"/>
</dbReference>